<dbReference type="PROSITE" id="PS00583">
    <property type="entry name" value="PFKB_KINASES_1"/>
    <property type="match status" value="1"/>
</dbReference>
<dbReference type="InterPro" id="IPR029056">
    <property type="entry name" value="Ribokinase-like"/>
</dbReference>
<keyword evidence="4 8" id="KW-0418">Kinase</keyword>
<dbReference type="GO" id="GO:0005829">
    <property type="term" value="C:cytosol"/>
    <property type="evidence" value="ECO:0007669"/>
    <property type="project" value="TreeGrafter"/>
</dbReference>
<dbReference type="FunFam" id="3.40.1190.20:FF:000001">
    <property type="entry name" value="Phosphofructokinase"/>
    <property type="match status" value="1"/>
</dbReference>
<reference evidence="8 9" key="1">
    <citation type="submission" date="2019-03" db="EMBL/GenBank/DDBJ databases">
        <title>Genomic Encyclopedia of Type Strains, Phase IV (KMG-IV): sequencing the most valuable type-strain genomes for metagenomic binning, comparative biology and taxonomic classification.</title>
        <authorList>
            <person name="Goeker M."/>
        </authorList>
    </citation>
    <scope>NUCLEOTIDE SEQUENCE [LARGE SCALE GENOMIC DNA]</scope>
    <source>
        <strain evidence="8 9">DSM 1837</strain>
    </source>
</reference>
<dbReference type="Proteomes" id="UP000295182">
    <property type="component" value="Unassembled WGS sequence"/>
</dbReference>
<keyword evidence="3" id="KW-0547">Nucleotide-binding</keyword>
<evidence type="ECO:0000256" key="6">
    <source>
        <dbReference type="PIRNR" id="PIRNR000535"/>
    </source>
</evidence>
<dbReference type="PIRSF" id="PIRSF000535">
    <property type="entry name" value="1PFK/6PFK/LacC"/>
    <property type="match status" value="1"/>
</dbReference>
<comment type="similarity">
    <text evidence="1 6">Belongs to the carbohydrate kinase PfkB family.</text>
</comment>
<gene>
    <name evidence="8" type="ORF">EV674_10173</name>
</gene>
<evidence type="ECO:0000256" key="1">
    <source>
        <dbReference type="ARBA" id="ARBA00010688"/>
    </source>
</evidence>
<evidence type="ECO:0000256" key="2">
    <source>
        <dbReference type="ARBA" id="ARBA00022679"/>
    </source>
</evidence>
<keyword evidence="5" id="KW-0067">ATP-binding</keyword>
<dbReference type="InterPro" id="IPR011611">
    <property type="entry name" value="PfkB_dom"/>
</dbReference>
<dbReference type="PANTHER" id="PTHR46566:SF2">
    <property type="entry name" value="ATP-DEPENDENT 6-PHOSPHOFRUCTOKINASE ISOZYME 2"/>
    <property type="match status" value="1"/>
</dbReference>
<dbReference type="Gene3D" id="3.40.1190.20">
    <property type="match status" value="1"/>
</dbReference>
<name>A0A4R2NH08_9BURK</name>
<protein>
    <recommendedName>
        <fullName evidence="6">Phosphofructokinase</fullName>
    </recommendedName>
</protein>
<evidence type="ECO:0000313" key="8">
    <source>
        <dbReference type="EMBL" id="TCP20424.1"/>
    </source>
</evidence>
<proteinExistence type="inferred from homology"/>
<dbReference type="InterPro" id="IPR002173">
    <property type="entry name" value="Carboh/pur_kinase_PfkB_CS"/>
</dbReference>
<evidence type="ECO:0000256" key="4">
    <source>
        <dbReference type="ARBA" id="ARBA00022777"/>
    </source>
</evidence>
<evidence type="ECO:0000256" key="3">
    <source>
        <dbReference type="ARBA" id="ARBA00022741"/>
    </source>
</evidence>
<dbReference type="GO" id="GO:0005524">
    <property type="term" value="F:ATP binding"/>
    <property type="evidence" value="ECO:0007669"/>
    <property type="project" value="UniProtKB-KW"/>
</dbReference>
<dbReference type="CDD" id="cd01164">
    <property type="entry name" value="FruK_PfkB_like"/>
    <property type="match status" value="1"/>
</dbReference>
<dbReference type="PANTHER" id="PTHR46566">
    <property type="entry name" value="1-PHOSPHOFRUCTOKINASE-RELATED"/>
    <property type="match status" value="1"/>
</dbReference>
<keyword evidence="9" id="KW-1185">Reference proteome</keyword>
<dbReference type="InterPro" id="IPR017583">
    <property type="entry name" value="Tagatose/fructose_Pkinase"/>
</dbReference>
<sequence length="325" mass="33704">MLSDMHTFLTLTPNPALDIATDTERVQPTHKLRCGPVQRYPGGGGINVARVLHRLGASVQAHYLAGGPNGEQLERLLAAEGIPAHAHPIAGDTRENFAVVQTSTSDEFRFVLPGPVVQDSEWQPWQRALNNAAPAARWLVASGSLPPGMPVDFYARLARQAHAQGQHLVLDTSGDALAAALQAGVYLLKPSLRELRELTGLPLQTPAQWCAGAQALVHSGQAQLVALSVGAQGAVLASAAGVWQVDALAVPARTGTTGAGDCFLAALVFALERGTPPPEALRWGIAAGAAALLSPGTALAQAADIARLLPQVAPAQAQPTDLAAP</sequence>
<dbReference type="SUPFAM" id="SSF53613">
    <property type="entry name" value="Ribokinase-like"/>
    <property type="match status" value="1"/>
</dbReference>
<evidence type="ECO:0000256" key="5">
    <source>
        <dbReference type="ARBA" id="ARBA00022840"/>
    </source>
</evidence>
<keyword evidence="2 6" id="KW-0808">Transferase</keyword>
<dbReference type="NCBIfam" id="TIGR03168">
    <property type="entry name" value="1-PFK"/>
    <property type="match status" value="1"/>
</dbReference>
<feature type="domain" description="Carbohydrate kinase PfkB" evidence="7">
    <location>
        <begin position="22"/>
        <end position="299"/>
    </location>
</feature>
<organism evidence="8 9">
    <name type="scientific">Simplicispira metamorpha</name>
    <dbReference type="NCBI Taxonomy" id="80881"/>
    <lineage>
        <taxon>Bacteria</taxon>
        <taxon>Pseudomonadati</taxon>
        <taxon>Pseudomonadota</taxon>
        <taxon>Betaproteobacteria</taxon>
        <taxon>Burkholderiales</taxon>
        <taxon>Comamonadaceae</taxon>
        <taxon>Simplicispira</taxon>
    </lineage>
</organism>
<dbReference type="GO" id="GO:0003872">
    <property type="term" value="F:6-phosphofructokinase activity"/>
    <property type="evidence" value="ECO:0007669"/>
    <property type="project" value="TreeGrafter"/>
</dbReference>
<evidence type="ECO:0000259" key="7">
    <source>
        <dbReference type="Pfam" id="PF00294"/>
    </source>
</evidence>
<dbReference type="EMBL" id="SLXH01000001">
    <property type="protein sequence ID" value="TCP20424.1"/>
    <property type="molecule type" value="Genomic_DNA"/>
</dbReference>
<comment type="caution">
    <text evidence="8">The sequence shown here is derived from an EMBL/GenBank/DDBJ whole genome shotgun (WGS) entry which is preliminary data.</text>
</comment>
<dbReference type="Pfam" id="PF00294">
    <property type="entry name" value="PfkB"/>
    <property type="match status" value="1"/>
</dbReference>
<evidence type="ECO:0000313" key="9">
    <source>
        <dbReference type="Proteomes" id="UP000295182"/>
    </source>
</evidence>
<accession>A0A4R2NH08</accession>
<dbReference type="AlphaFoldDB" id="A0A4R2NH08"/>